<name>A0ABU1UYK1_9GAMM</name>
<dbReference type="InterPro" id="IPR006143">
    <property type="entry name" value="RND_pump_MFP"/>
</dbReference>
<dbReference type="NCBIfam" id="TIGR01730">
    <property type="entry name" value="RND_mfp"/>
    <property type="match status" value="1"/>
</dbReference>
<dbReference type="PANTHER" id="PTHR30469">
    <property type="entry name" value="MULTIDRUG RESISTANCE PROTEIN MDTA"/>
    <property type="match status" value="1"/>
</dbReference>
<dbReference type="Gene3D" id="2.40.30.170">
    <property type="match status" value="1"/>
</dbReference>
<organism evidence="5 6">
    <name type="scientific">Cellvibrio fibrivorans</name>
    <dbReference type="NCBI Taxonomy" id="126350"/>
    <lineage>
        <taxon>Bacteria</taxon>
        <taxon>Pseudomonadati</taxon>
        <taxon>Pseudomonadota</taxon>
        <taxon>Gammaproteobacteria</taxon>
        <taxon>Cellvibrionales</taxon>
        <taxon>Cellvibrionaceae</taxon>
        <taxon>Cellvibrio</taxon>
    </lineage>
</organism>
<accession>A0ABU1UYK1</accession>
<dbReference type="Gene3D" id="2.40.420.20">
    <property type="match status" value="1"/>
</dbReference>
<dbReference type="InterPro" id="IPR058624">
    <property type="entry name" value="MdtA-like_HH"/>
</dbReference>
<gene>
    <name evidence="5" type="ORF">J2X05_002200</name>
</gene>
<dbReference type="RefSeq" id="WP_310072300.1">
    <property type="nucleotide sequence ID" value="NZ_JAVDVX010000003.1"/>
</dbReference>
<dbReference type="Gene3D" id="1.10.287.470">
    <property type="entry name" value="Helix hairpin bin"/>
    <property type="match status" value="1"/>
</dbReference>
<dbReference type="SUPFAM" id="SSF111369">
    <property type="entry name" value="HlyD-like secretion proteins"/>
    <property type="match status" value="1"/>
</dbReference>
<dbReference type="PANTHER" id="PTHR30469:SF11">
    <property type="entry name" value="BLL4320 PROTEIN"/>
    <property type="match status" value="1"/>
</dbReference>
<evidence type="ECO:0000256" key="1">
    <source>
        <dbReference type="ARBA" id="ARBA00009477"/>
    </source>
</evidence>
<feature type="domain" description="CusB-like beta-barrel" evidence="3">
    <location>
        <begin position="204"/>
        <end position="275"/>
    </location>
</feature>
<reference evidence="5 6" key="1">
    <citation type="submission" date="2023-07" db="EMBL/GenBank/DDBJ databases">
        <title>Sorghum-associated microbial communities from plants grown in Nebraska, USA.</title>
        <authorList>
            <person name="Schachtman D."/>
        </authorList>
    </citation>
    <scope>NUCLEOTIDE SEQUENCE [LARGE SCALE GENOMIC DNA]</scope>
    <source>
        <strain evidence="5 6">BE190</strain>
    </source>
</reference>
<comment type="caution">
    <text evidence="5">The sequence shown here is derived from an EMBL/GenBank/DDBJ whole genome shotgun (WGS) entry which is preliminary data.</text>
</comment>
<dbReference type="Pfam" id="PF25954">
    <property type="entry name" value="Beta-barrel_RND_2"/>
    <property type="match status" value="1"/>
</dbReference>
<keyword evidence="6" id="KW-1185">Reference proteome</keyword>
<dbReference type="Pfam" id="PF25876">
    <property type="entry name" value="HH_MFP_RND"/>
    <property type="match status" value="1"/>
</dbReference>
<evidence type="ECO:0000313" key="5">
    <source>
        <dbReference type="EMBL" id="MDR7090178.1"/>
    </source>
</evidence>
<evidence type="ECO:0000313" key="6">
    <source>
        <dbReference type="Proteomes" id="UP001253595"/>
    </source>
</evidence>
<dbReference type="Pfam" id="PF25975">
    <property type="entry name" value="CzcB_C"/>
    <property type="match status" value="1"/>
</dbReference>
<dbReference type="EMBL" id="JAVDVX010000003">
    <property type="protein sequence ID" value="MDR7090178.1"/>
    <property type="molecule type" value="Genomic_DNA"/>
</dbReference>
<dbReference type="InterPro" id="IPR058792">
    <property type="entry name" value="Beta-barrel_RND_2"/>
</dbReference>
<evidence type="ECO:0000259" key="2">
    <source>
        <dbReference type="Pfam" id="PF25876"/>
    </source>
</evidence>
<protein>
    <submittedName>
        <fullName evidence="5">Membrane fusion protein (Multidrug efflux system)</fullName>
    </submittedName>
</protein>
<dbReference type="Proteomes" id="UP001253595">
    <property type="component" value="Unassembled WGS sequence"/>
</dbReference>
<evidence type="ECO:0000259" key="3">
    <source>
        <dbReference type="Pfam" id="PF25954"/>
    </source>
</evidence>
<sequence>MNNAKSIGIAVASLLGIVLVVGGIKGGQIAAMVEAGENTPAPSETVSTFTTEIQKWPNSYTAMGTVEASEGIVIAAEVAGKVKEIRFKSGEQVKKGTVILVQESGNEQSQLSAAEARLRLAKSNHERLVELRKRNTVSQSELDTAVQQMESAEGDVGDLKATLEKKIVRAPFDGRLGIRQVDLGEDLQVGGEIVSLQATNSVRVNFPVPQFWLVQMNRGLPVEVNVGDGSDATITGEITAIGAEISSVTRNAIVQSYLQNEKNQLIPGMAVETKVTLSDPQEVLAVPSTAVIYAPFGDTVFVIEAGEKAGTFKARQQFVRLGKARGDFVEIVDGLKVGDVVASAGAFKLLNGQAVTVSALPTPEFKLEPTPADS</sequence>
<feature type="domain" description="Multidrug resistance protein MdtA-like alpha-helical hairpin" evidence="2">
    <location>
        <begin position="107"/>
        <end position="164"/>
    </location>
</feature>
<dbReference type="InterPro" id="IPR058649">
    <property type="entry name" value="CzcB_C"/>
</dbReference>
<proteinExistence type="inferred from homology"/>
<dbReference type="Gene3D" id="2.40.50.100">
    <property type="match status" value="1"/>
</dbReference>
<evidence type="ECO:0000259" key="4">
    <source>
        <dbReference type="Pfam" id="PF25975"/>
    </source>
</evidence>
<comment type="similarity">
    <text evidence="1">Belongs to the membrane fusion protein (MFP) (TC 8.A.1) family.</text>
</comment>
<feature type="domain" description="CzcB-like C-terminal circularly permuted SH3-like" evidence="4">
    <location>
        <begin position="285"/>
        <end position="349"/>
    </location>
</feature>